<dbReference type="InterPro" id="IPR011991">
    <property type="entry name" value="ArsR-like_HTH"/>
</dbReference>
<reference evidence="2 3" key="1">
    <citation type="submission" date="2018-05" db="EMBL/GenBank/DDBJ databases">
        <title>Micromonosporas from Atacama Desert.</title>
        <authorList>
            <person name="Carro L."/>
            <person name="Golinska P."/>
            <person name="Klenk H.-P."/>
            <person name="Goodfellow M."/>
        </authorList>
    </citation>
    <scope>NUCLEOTIDE SEQUENCE [LARGE SCALE GENOMIC DNA]</scope>
    <source>
        <strain evidence="2 3">4G51</strain>
    </source>
</reference>
<dbReference type="RefSeq" id="WP_109801061.1">
    <property type="nucleotide sequence ID" value="NZ_QGKS01000166.1"/>
</dbReference>
<dbReference type="OrthoDB" id="7945987at2"/>
<gene>
    <name evidence="2" type="ORF">DKT69_08685</name>
</gene>
<sequence>MSSNTRIPDYDLPDTVEVSTPGQLRAIADPLRATILDLVLERAATVAELATAVGRPKSTVAHHVKVLLEAGMLRVVRTRRVRAIDERYYGRTGRTIHVGVVRRPGDTTTPVCVNGLSVAAAESVPAHEADTLYSTIRHARIPKESAAQFWRRVEALIREFTELPRSGDTVYGFVAGLYPTDHPTLPDPD</sequence>
<name>A0A317DP68_9ACTN</name>
<evidence type="ECO:0000313" key="3">
    <source>
        <dbReference type="Proteomes" id="UP000246050"/>
    </source>
</evidence>
<organism evidence="2 3">
    <name type="scientific">Micromonospora sicca</name>
    <dbReference type="NCBI Taxonomy" id="2202420"/>
    <lineage>
        <taxon>Bacteria</taxon>
        <taxon>Bacillati</taxon>
        <taxon>Actinomycetota</taxon>
        <taxon>Actinomycetes</taxon>
        <taxon>Micromonosporales</taxon>
        <taxon>Micromonosporaceae</taxon>
        <taxon>Micromonospora</taxon>
    </lineage>
</organism>
<dbReference type="SUPFAM" id="SSF46785">
    <property type="entry name" value="Winged helix' DNA-binding domain"/>
    <property type="match status" value="1"/>
</dbReference>
<dbReference type="Proteomes" id="UP000246050">
    <property type="component" value="Unassembled WGS sequence"/>
</dbReference>
<dbReference type="EMBL" id="QGKS01000166">
    <property type="protein sequence ID" value="PWR15890.1"/>
    <property type="molecule type" value="Genomic_DNA"/>
</dbReference>
<dbReference type="GO" id="GO:0003700">
    <property type="term" value="F:DNA-binding transcription factor activity"/>
    <property type="evidence" value="ECO:0007669"/>
    <property type="project" value="InterPro"/>
</dbReference>
<dbReference type="InterPro" id="IPR036388">
    <property type="entry name" value="WH-like_DNA-bd_sf"/>
</dbReference>
<proteinExistence type="predicted"/>
<protein>
    <submittedName>
        <fullName evidence="2">ArsR family transcriptional regulator</fullName>
    </submittedName>
</protein>
<comment type="caution">
    <text evidence="2">The sequence shown here is derived from an EMBL/GenBank/DDBJ whole genome shotgun (WGS) entry which is preliminary data.</text>
</comment>
<dbReference type="InterPro" id="IPR036390">
    <property type="entry name" value="WH_DNA-bd_sf"/>
</dbReference>
<dbReference type="CDD" id="cd00090">
    <property type="entry name" value="HTH_ARSR"/>
    <property type="match status" value="1"/>
</dbReference>
<dbReference type="InterPro" id="IPR001845">
    <property type="entry name" value="HTH_ArsR_DNA-bd_dom"/>
</dbReference>
<evidence type="ECO:0000259" key="1">
    <source>
        <dbReference type="SMART" id="SM00418"/>
    </source>
</evidence>
<dbReference type="AlphaFoldDB" id="A0A317DP68"/>
<evidence type="ECO:0000313" key="2">
    <source>
        <dbReference type="EMBL" id="PWR15890.1"/>
    </source>
</evidence>
<dbReference type="SMART" id="SM00418">
    <property type="entry name" value="HTH_ARSR"/>
    <property type="match status" value="1"/>
</dbReference>
<feature type="domain" description="HTH arsR-type" evidence="1">
    <location>
        <begin position="22"/>
        <end position="101"/>
    </location>
</feature>
<dbReference type="Pfam" id="PF12840">
    <property type="entry name" value="HTH_20"/>
    <property type="match status" value="1"/>
</dbReference>
<dbReference type="Gene3D" id="1.10.10.10">
    <property type="entry name" value="Winged helix-like DNA-binding domain superfamily/Winged helix DNA-binding domain"/>
    <property type="match status" value="1"/>
</dbReference>
<accession>A0A317DP68</accession>
<dbReference type="PRINTS" id="PR00778">
    <property type="entry name" value="HTHARSR"/>
</dbReference>